<organism evidence="14 15">
    <name type="scientific">Nakaseomyces bracarensis</name>
    <dbReference type="NCBI Taxonomy" id="273131"/>
    <lineage>
        <taxon>Eukaryota</taxon>
        <taxon>Fungi</taxon>
        <taxon>Dikarya</taxon>
        <taxon>Ascomycota</taxon>
        <taxon>Saccharomycotina</taxon>
        <taxon>Saccharomycetes</taxon>
        <taxon>Saccharomycetales</taxon>
        <taxon>Saccharomycetaceae</taxon>
        <taxon>Nakaseomyces</taxon>
    </lineage>
</organism>
<comment type="catalytic activity">
    <reaction evidence="12">
        <text>n isopentenyl diphosphate + (2E,6E)-farnesyl diphosphate = a di-trans,poly-cis-polyprenyl diphosphate + n diphosphate</text>
        <dbReference type="Rhea" id="RHEA:53008"/>
        <dbReference type="Rhea" id="RHEA-COMP:19494"/>
        <dbReference type="ChEBI" id="CHEBI:33019"/>
        <dbReference type="ChEBI" id="CHEBI:128769"/>
        <dbReference type="ChEBI" id="CHEBI:136960"/>
        <dbReference type="ChEBI" id="CHEBI:175763"/>
        <dbReference type="EC" id="2.5.1.87"/>
    </reaction>
</comment>
<comment type="similarity">
    <text evidence="4">Belongs to the UPP synthase family.</text>
</comment>
<dbReference type="PANTHER" id="PTHR21528:SF0">
    <property type="entry name" value="DEHYDRODOLICHYL DIPHOSPHATE SYNTHASE COMPLEX SUBUNIT NUS1"/>
    <property type="match status" value="1"/>
</dbReference>
<dbReference type="InterPro" id="IPR036424">
    <property type="entry name" value="UPP_synth-like_sf"/>
</dbReference>
<evidence type="ECO:0000256" key="6">
    <source>
        <dbReference type="ARBA" id="ARBA00022679"/>
    </source>
</evidence>
<evidence type="ECO:0000256" key="10">
    <source>
        <dbReference type="ARBA" id="ARBA00022989"/>
    </source>
</evidence>
<dbReference type="InterPro" id="IPR038887">
    <property type="entry name" value="Nus1/NgBR"/>
</dbReference>
<evidence type="ECO:0000256" key="4">
    <source>
        <dbReference type="ARBA" id="ARBA00005432"/>
    </source>
</evidence>
<dbReference type="SUPFAM" id="SSF64005">
    <property type="entry name" value="Undecaprenyl diphosphate synthase"/>
    <property type="match status" value="1"/>
</dbReference>
<keyword evidence="8" id="KW-0256">Endoplasmic reticulum</keyword>
<keyword evidence="9" id="KW-0460">Magnesium</keyword>
<feature type="transmembrane region" description="Helical" evidence="13">
    <location>
        <begin position="61"/>
        <end position="81"/>
    </location>
</feature>
<protein>
    <recommendedName>
        <fullName evidence="5">ditrans,polycis-polyprenyl diphosphate synthase [(2E,6E)-farnesyldiphosphate specific]</fullName>
        <ecNumber evidence="5">2.5.1.87</ecNumber>
    </recommendedName>
</protein>
<gene>
    <name evidence="14" type="ORF">RNJ44_04814</name>
</gene>
<evidence type="ECO:0000256" key="12">
    <source>
        <dbReference type="ARBA" id="ARBA00047353"/>
    </source>
</evidence>
<dbReference type="Gene3D" id="3.40.1180.10">
    <property type="entry name" value="Decaprenyl diphosphate synthase-like"/>
    <property type="match status" value="1"/>
</dbReference>
<keyword evidence="11 13" id="KW-0472">Membrane</keyword>
<reference evidence="14 15" key="1">
    <citation type="submission" date="2024-05" db="EMBL/GenBank/DDBJ databases">
        <title>Long read based assembly of the Candida bracarensis genome reveals expanded adhesin content.</title>
        <authorList>
            <person name="Marcet-Houben M."/>
            <person name="Ksiezopolska E."/>
            <person name="Gabaldon T."/>
        </authorList>
    </citation>
    <scope>NUCLEOTIDE SEQUENCE [LARGE SCALE GENOMIC DNA]</scope>
    <source>
        <strain evidence="14 15">CBM6</strain>
    </source>
</reference>
<keyword evidence="6" id="KW-0808">Transferase</keyword>
<keyword evidence="15" id="KW-1185">Reference proteome</keyword>
<evidence type="ECO:0000256" key="3">
    <source>
        <dbReference type="ARBA" id="ARBA00004922"/>
    </source>
</evidence>
<comment type="subcellular location">
    <subcellularLocation>
        <location evidence="2">Endoplasmic reticulum membrane</location>
    </subcellularLocation>
</comment>
<evidence type="ECO:0000256" key="5">
    <source>
        <dbReference type="ARBA" id="ARBA00012596"/>
    </source>
</evidence>
<keyword evidence="10 13" id="KW-1133">Transmembrane helix</keyword>
<proteinExistence type="inferred from homology"/>
<sequence length="331" mass="38109">MTKESTLAQIEEISRMAHKNETDGKLRSLKASDIPRPMETDDIKYLKQKEDWNHKMGKLEFIFYKAILITLYIMYGMYRFCQFRYNRLKLSILTIINNPASTPQLIEQDVKHLKKLPKQLGAILEDKPSYTVGGGLKGLLNDGSEIVCWAVCADIKHVSLFDYNGLLTKNVQEFRKKVHSQLAKYYGPQNIPKFAVNVPHLQEKYNDIDDIDVTEEDEEKKPVIEISLLSASDGRKTIVELLKTLSDLKDNKEIQDSDFTMDLLNNQLLDLVGPEPDLILCFGPRLDLTGYPPWHIRLAEMHWEADNNEVQYAVFIRGLRNYSNAKMNVGK</sequence>
<evidence type="ECO:0000313" key="14">
    <source>
        <dbReference type="EMBL" id="KAL3232898.1"/>
    </source>
</evidence>
<evidence type="ECO:0000256" key="11">
    <source>
        <dbReference type="ARBA" id="ARBA00023136"/>
    </source>
</evidence>
<dbReference type="Proteomes" id="UP001623330">
    <property type="component" value="Unassembled WGS sequence"/>
</dbReference>
<dbReference type="EMBL" id="JBEVYD010000005">
    <property type="protein sequence ID" value="KAL3232898.1"/>
    <property type="molecule type" value="Genomic_DNA"/>
</dbReference>
<evidence type="ECO:0000256" key="8">
    <source>
        <dbReference type="ARBA" id="ARBA00022824"/>
    </source>
</evidence>
<evidence type="ECO:0000256" key="7">
    <source>
        <dbReference type="ARBA" id="ARBA00022692"/>
    </source>
</evidence>
<evidence type="ECO:0000256" key="2">
    <source>
        <dbReference type="ARBA" id="ARBA00004586"/>
    </source>
</evidence>
<evidence type="ECO:0000256" key="1">
    <source>
        <dbReference type="ARBA" id="ARBA00001946"/>
    </source>
</evidence>
<keyword evidence="7 13" id="KW-0812">Transmembrane</keyword>
<evidence type="ECO:0000256" key="9">
    <source>
        <dbReference type="ARBA" id="ARBA00022842"/>
    </source>
</evidence>
<comment type="caution">
    <text evidence="14">The sequence shown here is derived from an EMBL/GenBank/DDBJ whole genome shotgun (WGS) entry which is preliminary data.</text>
</comment>
<dbReference type="PANTHER" id="PTHR21528">
    <property type="entry name" value="DEHYDRODOLICHYL DIPHOSPHATE SYNTHASE COMPLEX SUBUNIT NUS1"/>
    <property type="match status" value="1"/>
</dbReference>
<comment type="pathway">
    <text evidence="3">Protein modification; protein glycosylation.</text>
</comment>
<accession>A0ABR4NW29</accession>
<comment type="cofactor">
    <cofactor evidence="1">
        <name>Mg(2+)</name>
        <dbReference type="ChEBI" id="CHEBI:18420"/>
    </cofactor>
</comment>
<evidence type="ECO:0000313" key="15">
    <source>
        <dbReference type="Proteomes" id="UP001623330"/>
    </source>
</evidence>
<dbReference type="EC" id="2.5.1.87" evidence="5"/>
<evidence type="ECO:0000256" key="13">
    <source>
        <dbReference type="SAM" id="Phobius"/>
    </source>
</evidence>
<name>A0ABR4NW29_9SACH</name>